<dbReference type="RefSeq" id="WP_108108948.1">
    <property type="nucleotide sequence ID" value="NZ_QASN01000021.1"/>
</dbReference>
<keyword evidence="3" id="KW-1185">Reference proteome</keyword>
<organism evidence="2 3">
    <name type="scientific">Pseudomonas mangrovi</name>
    <dbReference type="NCBI Taxonomy" id="2161748"/>
    <lineage>
        <taxon>Bacteria</taxon>
        <taxon>Pseudomonadati</taxon>
        <taxon>Pseudomonadota</taxon>
        <taxon>Gammaproteobacteria</taxon>
        <taxon>Pseudomonadales</taxon>
        <taxon>Pseudomonadaceae</taxon>
        <taxon>Pseudomonas</taxon>
    </lineage>
</organism>
<comment type="caution">
    <text evidence="2">The sequence shown here is derived from an EMBL/GenBank/DDBJ whole genome shotgun (WGS) entry which is preliminary data.</text>
</comment>
<evidence type="ECO:0000256" key="1">
    <source>
        <dbReference type="SAM" id="MobiDB-lite"/>
    </source>
</evidence>
<evidence type="ECO:0000313" key="3">
    <source>
        <dbReference type="Proteomes" id="UP000244064"/>
    </source>
</evidence>
<dbReference type="AlphaFoldDB" id="A0A2T5P5T3"/>
<reference evidence="2 3" key="1">
    <citation type="submission" date="2018-04" db="EMBL/GenBank/DDBJ databases">
        <title>Pseudomonas sp. nov., isolated from mangrove soil.</title>
        <authorList>
            <person name="Chen C."/>
        </authorList>
    </citation>
    <scope>NUCLEOTIDE SEQUENCE [LARGE SCALE GENOMIC DNA]</scope>
    <source>
        <strain evidence="2 3">TC-11</strain>
    </source>
</reference>
<proteinExistence type="predicted"/>
<sequence length="146" mass="16117">MELPLLIKLGVLVMTAVAAWELRDRLKNRDRKIDARISDAVLKSALVIQGPDGPIRYAATLENRNQGYELAISTDASGGDPLVTRETFSSKNEVDMYLRENTRFRLGDFVRHAQCGKRSAANTGSRLVDGFGHPPYEGSTPTEQLA</sequence>
<gene>
    <name evidence="2" type="ORF">DBO85_17845</name>
</gene>
<dbReference type="EMBL" id="QASN01000021">
    <property type="protein sequence ID" value="PTU73106.1"/>
    <property type="molecule type" value="Genomic_DNA"/>
</dbReference>
<feature type="region of interest" description="Disordered" evidence="1">
    <location>
        <begin position="123"/>
        <end position="146"/>
    </location>
</feature>
<name>A0A2T5P5T3_9PSED</name>
<evidence type="ECO:0000313" key="2">
    <source>
        <dbReference type="EMBL" id="PTU73106.1"/>
    </source>
</evidence>
<accession>A0A2T5P5T3</accession>
<protein>
    <submittedName>
        <fullName evidence="2">Uncharacterized protein</fullName>
    </submittedName>
</protein>
<dbReference type="OrthoDB" id="9947182at2"/>
<dbReference type="Proteomes" id="UP000244064">
    <property type="component" value="Unassembled WGS sequence"/>
</dbReference>